<evidence type="ECO:0000313" key="2">
    <source>
        <dbReference type="Proteomes" id="UP000367750"/>
    </source>
</evidence>
<dbReference type="EMBL" id="VYKK01000018">
    <property type="protein sequence ID" value="KAA9002077.1"/>
    <property type="molecule type" value="Genomic_DNA"/>
</dbReference>
<accession>A0A5J5G4T7</accession>
<evidence type="ECO:0000313" key="1">
    <source>
        <dbReference type="EMBL" id="KAA9002077.1"/>
    </source>
</evidence>
<comment type="caution">
    <text evidence="1">The sequence shown here is derived from an EMBL/GenBank/DDBJ whole genome shotgun (WGS) entry which is preliminary data.</text>
</comment>
<reference evidence="1 2" key="1">
    <citation type="submission" date="2019-09" db="EMBL/GenBank/DDBJ databases">
        <title>Bacillus ochoae sp. nov., Paenibacillus whitsoniae sp. nov., Paenibacillus spiritus sp. nov. Isolated from the Mars Exploration Rover during spacecraft assembly.</title>
        <authorList>
            <person name="Seuylemezian A."/>
            <person name="Vaishampayan P."/>
        </authorList>
    </citation>
    <scope>NUCLEOTIDE SEQUENCE [LARGE SCALE GENOMIC DNA]</scope>
    <source>
        <strain evidence="1 2">MER_111</strain>
    </source>
</reference>
<dbReference type="Proteomes" id="UP000367750">
    <property type="component" value="Unassembled WGS sequence"/>
</dbReference>
<keyword evidence="2" id="KW-1185">Reference proteome</keyword>
<protein>
    <submittedName>
        <fullName evidence="1">Uncharacterized protein</fullName>
    </submittedName>
</protein>
<sequence>MKKIKLYLEYQCYPMWIYDEVGELVDNNIAIELENDSFIAKALDEIQETYDSLFEDNEVNFEFKGFAQEQDREDFLRLVNEIVISIERKLSNKYKVENKINL</sequence>
<dbReference type="AlphaFoldDB" id="A0A5J5G4T7"/>
<organism evidence="1 2">
    <name type="scientific">Paenibacillus spiritus</name>
    <dbReference type="NCBI Taxonomy" id="2496557"/>
    <lineage>
        <taxon>Bacteria</taxon>
        <taxon>Bacillati</taxon>
        <taxon>Bacillota</taxon>
        <taxon>Bacilli</taxon>
        <taxon>Bacillales</taxon>
        <taxon>Paenibacillaceae</taxon>
        <taxon>Paenibacillus</taxon>
    </lineage>
</organism>
<name>A0A5J5G4T7_9BACL</name>
<dbReference type="OrthoDB" id="1150977at2"/>
<dbReference type="RefSeq" id="WP_150458782.1">
    <property type="nucleotide sequence ID" value="NZ_VYKK01000018.1"/>
</dbReference>
<gene>
    <name evidence="1" type="ORF">F4V43_13525</name>
</gene>
<proteinExistence type="predicted"/>